<reference evidence="3" key="1">
    <citation type="submission" date="2022-02" db="EMBL/GenBank/DDBJ databases">
        <authorList>
            <person name="King R."/>
        </authorList>
    </citation>
    <scope>NUCLEOTIDE SEQUENCE</scope>
</reference>
<feature type="region of interest" description="Disordered" evidence="1">
    <location>
        <begin position="217"/>
        <end position="238"/>
    </location>
</feature>
<name>A0A9P0HV90_SPOLI</name>
<evidence type="ECO:0000313" key="4">
    <source>
        <dbReference type="Proteomes" id="UP001153321"/>
    </source>
</evidence>
<evidence type="ECO:0000313" key="3">
    <source>
        <dbReference type="EMBL" id="CAH1635978.1"/>
    </source>
</evidence>
<dbReference type="EMBL" id="LR824543">
    <property type="protein sequence ID" value="CAH1635978.1"/>
    <property type="molecule type" value="Genomic_DNA"/>
</dbReference>
<proteinExistence type="predicted"/>
<organism evidence="3 4">
    <name type="scientific">Spodoptera littoralis</name>
    <name type="common">Egyptian cotton leafworm</name>
    <dbReference type="NCBI Taxonomy" id="7109"/>
    <lineage>
        <taxon>Eukaryota</taxon>
        <taxon>Metazoa</taxon>
        <taxon>Ecdysozoa</taxon>
        <taxon>Arthropoda</taxon>
        <taxon>Hexapoda</taxon>
        <taxon>Insecta</taxon>
        <taxon>Pterygota</taxon>
        <taxon>Neoptera</taxon>
        <taxon>Endopterygota</taxon>
        <taxon>Lepidoptera</taxon>
        <taxon>Glossata</taxon>
        <taxon>Ditrysia</taxon>
        <taxon>Noctuoidea</taxon>
        <taxon>Noctuidae</taxon>
        <taxon>Amphipyrinae</taxon>
        <taxon>Spodoptera</taxon>
    </lineage>
</organism>
<gene>
    <name evidence="3" type="ORF">SPLIT_LOCUS1340</name>
</gene>
<evidence type="ECO:0000256" key="1">
    <source>
        <dbReference type="SAM" id="MobiDB-lite"/>
    </source>
</evidence>
<feature type="signal peptide" evidence="2">
    <location>
        <begin position="1"/>
        <end position="20"/>
    </location>
</feature>
<dbReference type="AlphaFoldDB" id="A0A9P0HV90"/>
<evidence type="ECO:0000256" key="2">
    <source>
        <dbReference type="SAM" id="SignalP"/>
    </source>
</evidence>
<keyword evidence="2" id="KW-0732">Signal</keyword>
<sequence>MIVLRSIIVAVIVFIPLASIQHFVPPVSYCALADICNHSWIPVCAWDIKSDDYKIFTDECDVYEFNCDRGANYHLVNYADCFNPSLSTTTPCPVLDKLMTKILGYYIFRPNGAKTVYASTTVRTTEALRRNQRRYTPEKTRKIRKETTTCSPCERNKKLLAELEAKAWSIEPVVQNTTKKKRKSGPVKRSRTEATIVLKKETVWKNGKIMHKVVKGFKPNPKTTKRTHDDSDFLENLA</sequence>
<accession>A0A9P0HV90</accession>
<dbReference type="Proteomes" id="UP001153321">
    <property type="component" value="Chromosome 12"/>
</dbReference>
<protein>
    <submittedName>
        <fullName evidence="3">Uncharacterized protein</fullName>
    </submittedName>
</protein>
<feature type="chain" id="PRO_5040211959" evidence="2">
    <location>
        <begin position="21"/>
        <end position="238"/>
    </location>
</feature>
<keyword evidence="4" id="KW-1185">Reference proteome</keyword>